<evidence type="ECO:0000313" key="2">
    <source>
        <dbReference type="Proteomes" id="UP000617979"/>
    </source>
</evidence>
<sequence>MRAKSEPGRVFSIPAAGKGTSDHRLVYVLLTPDQGHWKVKSIHSGPPNPKERIRARATTTWWFNPEREEPKKIIHLRYGLEQYCAPENTKRALKESRQSMTVRVKVAPWGQAKITGIE</sequence>
<accession>A0ABQ1GJ49</accession>
<protein>
    <submittedName>
        <fullName evidence="1">Uncharacterized protein</fullName>
    </submittedName>
</protein>
<dbReference type="Pfam" id="PF14345">
    <property type="entry name" value="GDYXXLXY"/>
    <property type="match status" value="1"/>
</dbReference>
<dbReference type="Proteomes" id="UP000617979">
    <property type="component" value="Unassembled WGS sequence"/>
</dbReference>
<organism evidence="1 2">
    <name type="scientific">Kroppenstedtia guangzhouensis</name>
    <dbReference type="NCBI Taxonomy" id="1274356"/>
    <lineage>
        <taxon>Bacteria</taxon>
        <taxon>Bacillati</taxon>
        <taxon>Bacillota</taxon>
        <taxon>Bacilli</taxon>
        <taxon>Bacillales</taxon>
        <taxon>Thermoactinomycetaceae</taxon>
        <taxon>Kroppenstedtia</taxon>
    </lineage>
</organism>
<keyword evidence="2" id="KW-1185">Reference proteome</keyword>
<name>A0ABQ1GJ49_9BACL</name>
<dbReference type="RefSeq" id="WP_188431845.1">
    <property type="nucleotide sequence ID" value="NZ_BMEX01000004.1"/>
</dbReference>
<comment type="caution">
    <text evidence="1">The sequence shown here is derived from an EMBL/GenBank/DDBJ whole genome shotgun (WGS) entry which is preliminary data.</text>
</comment>
<dbReference type="InterPro" id="IPR025833">
    <property type="entry name" value="GDYXXLXY"/>
</dbReference>
<gene>
    <name evidence="1" type="ORF">GCM10007416_16990</name>
</gene>
<dbReference type="EMBL" id="BMEX01000004">
    <property type="protein sequence ID" value="GGA44444.1"/>
    <property type="molecule type" value="Genomic_DNA"/>
</dbReference>
<evidence type="ECO:0000313" key="1">
    <source>
        <dbReference type="EMBL" id="GGA44444.1"/>
    </source>
</evidence>
<proteinExistence type="predicted"/>
<reference evidence="2" key="1">
    <citation type="journal article" date="2019" name="Int. J. Syst. Evol. Microbiol.">
        <title>The Global Catalogue of Microorganisms (GCM) 10K type strain sequencing project: providing services to taxonomists for standard genome sequencing and annotation.</title>
        <authorList>
            <consortium name="The Broad Institute Genomics Platform"/>
            <consortium name="The Broad Institute Genome Sequencing Center for Infectious Disease"/>
            <person name="Wu L."/>
            <person name="Ma J."/>
        </authorList>
    </citation>
    <scope>NUCLEOTIDE SEQUENCE [LARGE SCALE GENOMIC DNA]</scope>
    <source>
        <strain evidence="2">CGMCC 1.12404</strain>
    </source>
</reference>